<keyword evidence="7" id="KW-1185">Reference proteome</keyword>
<dbReference type="GO" id="GO:0003700">
    <property type="term" value="F:DNA-binding transcription factor activity"/>
    <property type="evidence" value="ECO:0007669"/>
    <property type="project" value="InterPro"/>
</dbReference>
<dbReference type="Gene3D" id="3.40.190.10">
    <property type="entry name" value="Periplasmic binding protein-like II"/>
    <property type="match status" value="2"/>
</dbReference>
<gene>
    <name evidence="6" type="ORF">GKO32_10580</name>
</gene>
<sequence length="314" mass="33441">MDFKQLKALVTVAEVGSVTRAAELLHLVQPAVTRQIKMLEQELGVPLFERTRQGMRPTAAGATMVERARRALTELERARAEVSPAPDVVSGIVTVGLLESVAVLIAEPLVSAVRRDHPGIELRLHTAYSGHLQRWLDEGDLDVSLLYNLSSSPSLNVTPLVRERLWVVAPAAEGLDPAHPVPFADLTGRAFIMPSAGHGLRTLIEAAAGQAGADLDTRVQTNSMALQKQLVLAGHGWTILPPSGLADDAGTGAFSSAPVCEPEIWRSIVLGIPRTGRVPTAVDVVARELIRQVRLVAGAGRWPSTEPVPGNGAP</sequence>
<dbReference type="Gene3D" id="1.10.10.10">
    <property type="entry name" value="Winged helix-like DNA-binding domain superfamily/Winged helix DNA-binding domain"/>
    <property type="match status" value="1"/>
</dbReference>
<dbReference type="PANTHER" id="PTHR30419">
    <property type="entry name" value="HTH-TYPE TRANSCRIPTIONAL REGULATOR YBHD"/>
    <property type="match status" value="1"/>
</dbReference>
<keyword evidence="3" id="KW-0238">DNA-binding</keyword>
<feature type="domain" description="HTH lysR-type" evidence="5">
    <location>
        <begin position="1"/>
        <end position="58"/>
    </location>
</feature>
<dbReference type="AlphaFoldDB" id="A0A6N7Z504"/>
<evidence type="ECO:0000256" key="1">
    <source>
        <dbReference type="ARBA" id="ARBA00009437"/>
    </source>
</evidence>
<reference evidence="6 7" key="1">
    <citation type="submission" date="2019-11" db="EMBL/GenBank/DDBJ databases">
        <title>Draft genome of Amycolatopsis RM579.</title>
        <authorList>
            <person name="Duangmal K."/>
            <person name="Mingma R."/>
        </authorList>
    </citation>
    <scope>NUCLEOTIDE SEQUENCE [LARGE SCALE GENOMIC DNA]</scope>
    <source>
        <strain evidence="6 7">RM579</strain>
    </source>
</reference>
<dbReference type="GO" id="GO:0005829">
    <property type="term" value="C:cytosol"/>
    <property type="evidence" value="ECO:0007669"/>
    <property type="project" value="TreeGrafter"/>
</dbReference>
<dbReference type="SUPFAM" id="SSF46785">
    <property type="entry name" value="Winged helix' DNA-binding domain"/>
    <property type="match status" value="1"/>
</dbReference>
<accession>A0A6N7Z504</accession>
<evidence type="ECO:0000313" key="6">
    <source>
        <dbReference type="EMBL" id="MTD54416.1"/>
    </source>
</evidence>
<dbReference type="SUPFAM" id="SSF53850">
    <property type="entry name" value="Periplasmic binding protein-like II"/>
    <property type="match status" value="1"/>
</dbReference>
<dbReference type="EMBL" id="WMBA01000012">
    <property type="protein sequence ID" value="MTD54416.1"/>
    <property type="molecule type" value="Genomic_DNA"/>
</dbReference>
<dbReference type="Proteomes" id="UP000440096">
    <property type="component" value="Unassembled WGS sequence"/>
</dbReference>
<dbReference type="Pfam" id="PF00126">
    <property type="entry name" value="HTH_1"/>
    <property type="match status" value="1"/>
</dbReference>
<comment type="similarity">
    <text evidence="1">Belongs to the LysR transcriptional regulatory family.</text>
</comment>
<evidence type="ECO:0000259" key="5">
    <source>
        <dbReference type="PROSITE" id="PS50931"/>
    </source>
</evidence>
<dbReference type="InterPro" id="IPR050950">
    <property type="entry name" value="HTH-type_LysR_regulators"/>
</dbReference>
<comment type="caution">
    <text evidence="6">The sequence shown here is derived from an EMBL/GenBank/DDBJ whole genome shotgun (WGS) entry which is preliminary data.</text>
</comment>
<dbReference type="FunFam" id="1.10.10.10:FF:000001">
    <property type="entry name" value="LysR family transcriptional regulator"/>
    <property type="match status" value="1"/>
</dbReference>
<organism evidence="6 7">
    <name type="scientific">Amycolatopsis pithecellobii</name>
    <dbReference type="NCBI Taxonomy" id="664692"/>
    <lineage>
        <taxon>Bacteria</taxon>
        <taxon>Bacillati</taxon>
        <taxon>Actinomycetota</taxon>
        <taxon>Actinomycetes</taxon>
        <taxon>Pseudonocardiales</taxon>
        <taxon>Pseudonocardiaceae</taxon>
        <taxon>Amycolatopsis</taxon>
    </lineage>
</organism>
<evidence type="ECO:0000256" key="4">
    <source>
        <dbReference type="ARBA" id="ARBA00023163"/>
    </source>
</evidence>
<proteinExistence type="inferred from homology"/>
<name>A0A6N7Z504_9PSEU</name>
<evidence type="ECO:0000256" key="3">
    <source>
        <dbReference type="ARBA" id="ARBA00023125"/>
    </source>
</evidence>
<dbReference type="PROSITE" id="PS50931">
    <property type="entry name" value="HTH_LYSR"/>
    <property type="match status" value="1"/>
</dbReference>
<keyword evidence="2" id="KW-0805">Transcription regulation</keyword>
<dbReference type="InterPro" id="IPR005119">
    <property type="entry name" value="LysR_subst-bd"/>
</dbReference>
<dbReference type="PRINTS" id="PR00039">
    <property type="entry name" value="HTHLYSR"/>
</dbReference>
<dbReference type="OrthoDB" id="3181812at2"/>
<dbReference type="GO" id="GO:0003677">
    <property type="term" value="F:DNA binding"/>
    <property type="evidence" value="ECO:0007669"/>
    <property type="project" value="UniProtKB-KW"/>
</dbReference>
<dbReference type="InterPro" id="IPR036388">
    <property type="entry name" value="WH-like_DNA-bd_sf"/>
</dbReference>
<dbReference type="Pfam" id="PF03466">
    <property type="entry name" value="LysR_substrate"/>
    <property type="match status" value="1"/>
</dbReference>
<evidence type="ECO:0000256" key="2">
    <source>
        <dbReference type="ARBA" id="ARBA00023015"/>
    </source>
</evidence>
<dbReference type="InterPro" id="IPR000847">
    <property type="entry name" value="LysR_HTH_N"/>
</dbReference>
<dbReference type="InterPro" id="IPR036390">
    <property type="entry name" value="WH_DNA-bd_sf"/>
</dbReference>
<keyword evidence="4" id="KW-0804">Transcription</keyword>
<protein>
    <submittedName>
        <fullName evidence="6">LysR family transcriptional regulator</fullName>
    </submittedName>
</protein>
<dbReference type="RefSeq" id="WP_154756642.1">
    <property type="nucleotide sequence ID" value="NZ_WMBA01000012.1"/>
</dbReference>
<evidence type="ECO:0000313" key="7">
    <source>
        <dbReference type="Proteomes" id="UP000440096"/>
    </source>
</evidence>